<proteinExistence type="inferred from homology"/>
<evidence type="ECO:0000256" key="5">
    <source>
        <dbReference type="SAM" id="Coils"/>
    </source>
</evidence>
<evidence type="ECO:0000256" key="6">
    <source>
        <dbReference type="SAM" id="Phobius"/>
    </source>
</evidence>
<organism evidence="7">
    <name type="scientific">Eiseniibacteriota bacterium</name>
    <dbReference type="NCBI Taxonomy" id="2212470"/>
    <lineage>
        <taxon>Bacteria</taxon>
        <taxon>Candidatus Eiseniibacteriota</taxon>
    </lineage>
</organism>
<feature type="non-terminal residue" evidence="7">
    <location>
        <position position="384"/>
    </location>
</feature>
<dbReference type="PANTHER" id="PTHR30563:SF0">
    <property type="entry name" value="DNA RECOMBINATION PROTEIN RMUC"/>
    <property type="match status" value="1"/>
</dbReference>
<keyword evidence="6" id="KW-0472">Membrane</keyword>
<evidence type="ECO:0000256" key="3">
    <source>
        <dbReference type="ARBA" id="ARBA00023054"/>
    </source>
</evidence>
<dbReference type="PANTHER" id="PTHR30563">
    <property type="entry name" value="DNA RECOMBINATION PROTEIN RMUC"/>
    <property type="match status" value="1"/>
</dbReference>
<evidence type="ECO:0000313" key="7">
    <source>
        <dbReference type="EMBL" id="HER43623.1"/>
    </source>
</evidence>
<dbReference type="GO" id="GO:0006310">
    <property type="term" value="P:DNA recombination"/>
    <property type="evidence" value="ECO:0007669"/>
    <property type="project" value="UniProtKB-KW"/>
</dbReference>
<keyword evidence="6" id="KW-0812">Transmembrane</keyword>
<comment type="caution">
    <text evidence="7">The sequence shown here is derived from an EMBL/GenBank/DDBJ whole genome shotgun (WGS) entry which is preliminary data.</text>
</comment>
<feature type="transmembrane region" description="Helical" evidence="6">
    <location>
        <begin position="6"/>
        <end position="24"/>
    </location>
</feature>
<sequence length="384" mass="42998">MEAVLPFITIVISIAVLIVLLSLARRLNEGSGSGAERALREEFRGLREEQGEAARALREEVGRAQTTANEGLMGAVEKLGAAQGERLDTVASSLREMTEANERRIEKVRETVEERLRHLQESNEKRIEEMRKTVDEKLHETLEKRLGESFKQVSERLEAVQRGLGEMQELATGVGDLKRVLTNVKTRGTWGEVQLGTILEEILTPEQYERNVKVAGEGNDLVEYAIRLPGPDLDPNRCVWLPIDAKFPMEDYQRLVEASEAGDTDGVQQAGRALGRAVQMSAKTIREKYVDPPHTTDFAIMFMPTEGLYAEVLRQPGRVEELQRLHRVVVAGPTTLAAILTSLRMGFRTLAIEKRSSEVWDVLAAVKTEFGKFGDVLDKVKRQL</sequence>
<dbReference type="AlphaFoldDB" id="A0A7V2F3M0"/>
<evidence type="ECO:0000256" key="1">
    <source>
        <dbReference type="ARBA" id="ARBA00003416"/>
    </source>
</evidence>
<keyword evidence="3 5" id="KW-0175">Coiled coil</keyword>
<comment type="function">
    <text evidence="1">Involved in DNA recombination.</text>
</comment>
<dbReference type="EMBL" id="DSEC01000290">
    <property type="protein sequence ID" value="HER43623.1"/>
    <property type="molecule type" value="Genomic_DNA"/>
</dbReference>
<keyword evidence="4" id="KW-0233">DNA recombination</keyword>
<protein>
    <submittedName>
        <fullName evidence="7">DNA recombination protein RmuC</fullName>
    </submittedName>
</protein>
<reference evidence="7" key="1">
    <citation type="journal article" date="2020" name="mSystems">
        <title>Genome- and Community-Level Interaction Insights into Carbon Utilization and Element Cycling Functions of Hydrothermarchaeota in Hydrothermal Sediment.</title>
        <authorList>
            <person name="Zhou Z."/>
            <person name="Liu Y."/>
            <person name="Xu W."/>
            <person name="Pan J."/>
            <person name="Luo Z.H."/>
            <person name="Li M."/>
        </authorList>
    </citation>
    <scope>NUCLEOTIDE SEQUENCE [LARGE SCALE GENOMIC DNA]</scope>
    <source>
        <strain evidence="7">SpSt-1233</strain>
    </source>
</reference>
<evidence type="ECO:0000256" key="2">
    <source>
        <dbReference type="ARBA" id="ARBA00009840"/>
    </source>
</evidence>
<evidence type="ECO:0000256" key="4">
    <source>
        <dbReference type="ARBA" id="ARBA00023172"/>
    </source>
</evidence>
<name>A0A7V2F3M0_UNCEI</name>
<gene>
    <name evidence="7" type="primary">rmuC</name>
    <name evidence="7" type="ORF">ENO08_04100</name>
</gene>
<keyword evidence="6" id="KW-1133">Transmembrane helix</keyword>
<comment type="similarity">
    <text evidence="2">Belongs to the RmuC family.</text>
</comment>
<feature type="coiled-coil region" evidence="5">
    <location>
        <begin position="102"/>
        <end position="129"/>
    </location>
</feature>
<dbReference type="Proteomes" id="UP000886069">
    <property type="component" value="Unassembled WGS sequence"/>
</dbReference>
<dbReference type="InterPro" id="IPR003798">
    <property type="entry name" value="DNA_recombination_RmuC"/>
</dbReference>
<dbReference type="Pfam" id="PF02646">
    <property type="entry name" value="RmuC"/>
    <property type="match status" value="1"/>
</dbReference>
<accession>A0A7V2F3M0</accession>